<reference evidence="2" key="1">
    <citation type="submission" date="2020-09" db="EMBL/GenBank/DDBJ databases">
        <title>A novel bacterium of genus Paenibacillus, isolated from South China Sea.</title>
        <authorList>
            <person name="Huang H."/>
            <person name="Mo K."/>
            <person name="Hu Y."/>
        </authorList>
    </citation>
    <scope>NUCLEOTIDE SEQUENCE</scope>
    <source>
        <strain evidence="2">IB182493</strain>
    </source>
</reference>
<protein>
    <submittedName>
        <fullName evidence="2">Glycoside hydrolase family 88 protein</fullName>
    </submittedName>
</protein>
<gene>
    <name evidence="2" type="ORF">IDH41_09110</name>
</gene>
<dbReference type="PANTHER" id="PTHR33886:SF8">
    <property type="entry name" value="UNSATURATED RHAMNOGALACTURONAN HYDROLASE (EUROFUNG)"/>
    <property type="match status" value="1"/>
</dbReference>
<evidence type="ECO:0000313" key="2">
    <source>
        <dbReference type="EMBL" id="MBD2868738.1"/>
    </source>
</evidence>
<dbReference type="PANTHER" id="PTHR33886">
    <property type="entry name" value="UNSATURATED RHAMNOGALACTURONAN HYDROLASE (EUROFUNG)"/>
    <property type="match status" value="1"/>
</dbReference>
<dbReference type="EMBL" id="JACXIY010000011">
    <property type="protein sequence ID" value="MBD2868738.1"/>
    <property type="molecule type" value="Genomic_DNA"/>
</dbReference>
<dbReference type="Pfam" id="PF07470">
    <property type="entry name" value="Glyco_hydro_88"/>
    <property type="match status" value="1"/>
</dbReference>
<dbReference type="GO" id="GO:0005975">
    <property type="term" value="P:carbohydrate metabolic process"/>
    <property type="evidence" value="ECO:0007669"/>
    <property type="project" value="InterPro"/>
</dbReference>
<dbReference type="RefSeq" id="WP_190860278.1">
    <property type="nucleotide sequence ID" value="NZ_JACXIY010000011.1"/>
</dbReference>
<dbReference type="Proteomes" id="UP000632125">
    <property type="component" value="Unassembled WGS sequence"/>
</dbReference>
<comment type="caution">
    <text evidence="2">The sequence shown here is derived from an EMBL/GenBank/DDBJ whole genome shotgun (WGS) entry which is preliminary data.</text>
</comment>
<dbReference type="InterPro" id="IPR008928">
    <property type="entry name" value="6-hairpin_glycosidase_sf"/>
</dbReference>
<accession>A0A927CII5</accession>
<dbReference type="Gene3D" id="1.50.10.10">
    <property type="match status" value="1"/>
</dbReference>
<keyword evidence="3" id="KW-1185">Reference proteome</keyword>
<dbReference type="GO" id="GO:0016787">
    <property type="term" value="F:hydrolase activity"/>
    <property type="evidence" value="ECO:0007669"/>
    <property type="project" value="UniProtKB-KW"/>
</dbReference>
<dbReference type="AlphaFoldDB" id="A0A927CII5"/>
<dbReference type="InterPro" id="IPR052043">
    <property type="entry name" value="PolySaccharide_Degr_Enz"/>
</dbReference>
<proteinExistence type="predicted"/>
<organism evidence="2 3">
    <name type="scientific">Paenibacillus arenilitoris</name>
    <dbReference type="NCBI Taxonomy" id="2772299"/>
    <lineage>
        <taxon>Bacteria</taxon>
        <taxon>Bacillati</taxon>
        <taxon>Bacillota</taxon>
        <taxon>Bacilli</taxon>
        <taxon>Bacillales</taxon>
        <taxon>Paenibacillaceae</taxon>
        <taxon>Paenibacillus</taxon>
    </lineage>
</organism>
<dbReference type="InterPro" id="IPR010905">
    <property type="entry name" value="Glyco_hydro_88"/>
</dbReference>
<dbReference type="SUPFAM" id="SSF48208">
    <property type="entry name" value="Six-hairpin glycosidases"/>
    <property type="match status" value="1"/>
</dbReference>
<keyword evidence="1 2" id="KW-0378">Hydrolase</keyword>
<evidence type="ECO:0000256" key="1">
    <source>
        <dbReference type="ARBA" id="ARBA00022801"/>
    </source>
</evidence>
<sequence length="379" mass="43019">MDTATKTVNESRLSVKIADTILSLSKDGYHPNIANKWGYVAGMALLAITRTGDWAGDSGYQAFVKRQMDVFIREDGSIEGYRLEDYNLDHINKGKNLLRLWRETGEAKYEKAARLLTDQLAGQPRTDEGGYWHKKIYPFQMWLDGLYMSSPFMAEFAATFGESEWFDEAAQQLLLVEKRTRNPQTGLLHHAWDESREQRWCDGVTGRSRYVWGRAMGWYAMALADSLEHFPVRHPKRGQLMGIFERMANAVLRVQDQESGVWYQLMDCNGREGNYLEASGSCMLTYALAKGIRLGYLAEIDRQAVERAYDGIRSRFVTEDDKGVHLHGICHGAGLGGRKYRDGSYEYYMSEAVVSDSLMGVAPLLLASVELERLRESGV</sequence>
<name>A0A927CII5_9BACL</name>
<dbReference type="InterPro" id="IPR012341">
    <property type="entry name" value="6hp_glycosidase-like_sf"/>
</dbReference>
<evidence type="ECO:0000313" key="3">
    <source>
        <dbReference type="Proteomes" id="UP000632125"/>
    </source>
</evidence>